<proteinExistence type="predicted"/>
<name>F4WQC2_ACREC</name>
<feature type="region of interest" description="Disordered" evidence="1">
    <location>
        <begin position="46"/>
        <end position="77"/>
    </location>
</feature>
<protein>
    <submittedName>
        <fullName evidence="2">Uncharacterized protein</fullName>
    </submittedName>
</protein>
<organism evidence="3">
    <name type="scientific">Acromyrmex echinatior</name>
    <name type="common">Panamanian leafcutter ant</name>
    <name type="synonym">Acromyrmex octospinosus echinatior</name>
    <dbReference type="NCBI Taxonomy" id="103372"/>
    <lineage>
        <taxon>Eukaryota</taxon>
        <taxon>Metazoa</taxon>
        <taxon>Ecdysozoa</taxon>
        <taxon>Arthropoda</taxon>
        <taxon>Hexapoda</taxon>
        <taxon>Insecta</taxon>
        <taxon>Pterygota</taxon>
        <taxon>Neoptera</taxon>
        <taxon>Endopterygota</taxon>
        <taxon>Hymenoptera</taxon>
        <taxon>Apocrita</taxon>
        <taxon>Aculeata</taxon>
        <taxon>Formicoidea</taxon>
        <taxon>Formicidae</taxon>
        <taxon>Myrmicinae</taxon>
        <taxon>Acromyrmex</taxon>
    </lineage>
</organism>
<dbReference type="EMBL" id="GL888269">
    <property type="protein sequence ID" value="EGI63605.1"/>
    <property type="molecule type" value="Genomic_DNA"/>
</dbReference>
<evidence type="ECO:0000313" key="3">
    <source>
        <dbReference type="Proteomes" id="UP000007755"/>
    </source>
</evidence>
<gene>
    <name evidence="2" type="ORF">G5I_08011</name>
</gene>
<accession>F4WQC2</accession>
<reference evidence="2" key="1">
    <citation type="submission" date="2011-02" db="EMBL/GenBank/DDBJ databases">
        <title>The genome of the leaf-cutting ant Acromyrmex echinatior suggests key adaptations to social evolution and fungus farming.</title>
        <authorList>
            <person name="Nygaard S."/>
            <person name="Zhang G."/>
        </authorList>
    </citation>
    <scope>NUCLEOTIDE SEQUENCE</scope>
</reference>
<evidence type="ECO:0000256" key="1">
    <source>
        <dbReference type="SAM" id="MobiDB-lite"/>
    </source>
</evidence>
<dbReference type="InParanoid" id="F4WQC2"/>
<dbReference type="AlphaFoldDB" id="F4WQC2"/>
<dbReference type="Proteomes" id="UP000007755">
    <property type="component" value="Unassembled WGS sequence"/>
</dbReference>
<evidence type="ECO:0000313" key="2">
    <source>
        <dbReference type="EMBL" id="EGI63605.1"/>
    </source>
</evidence>
<sequence>MIKEDLVFLSPTECFLSSHAQDFGSAHICNRYWMIIKRQFKTKNGGRFNADSNRDEEVAEKERDGEASPAGRLPQGAPKVTISLSFRLEK</sequence>
<feature type="compositionally biased region" description="Basic and acidic residues" evidence="1">
    <location>
        <begin position="52"/>
        <end position="66"/>
    </location>
</feature>
<keyword evidence="3" id="KW-1185">Reference proteome</keyword>